<protein>
    <recommendedName>
        <fullName evidence="7">Zn(2)-C6 fungal-type domain-containing protein</fullName>
    </recommendedName>
</protein>
<dbReference type="Pfam" id="PF00172">
    <property type="entry name" value="Zn_clus"/>
    <property type="match status" value="1"/>
</dbReference>
<comment type="caution">
    <text evidence="8">The sequence shown here is derived from an EMBL/GenBank/DDBJ whole genome shotgun (WGS) entry which is preliminary data.</text>
</comment>
<dbReference type="SMART" id="SM00066">
    <property type="entry name" value="GAL4"/>
    <property type="match status" value="1"/>
</dbReference>
<dbReference type="InterPro" id="IPR001138">
    <property type="entry name" value="Zn2Cys6_DnaBD"/>
</dbReference>
<evidence type="ECO:0000256" key="6">
    <source>
        <dbReference type="SAM" id="MobiDB-lite"/>
    </source>
</evidence>
<dbReference type="GO" id="GO:0005634">
    <property type="term" value="C:nucleus"/>
    <property type="evidence" value="ECO:0007669"/>
    <property type="project" value="UniProtKB-SubCell"/>
</dbReference>
<feature type="compositionally biased region" description="Low complexity" evidence="6">
    <location>
        <begin position="101"/>
        <end position="127"/>
    </location>
</feature>
<feature type="compositionally biased region" description="Acidic residues" evidence="6">
    <location>
        <begin position="546"/>
        <end position="575"/>
    </location>
</feature>
<accession>A0AAV5QX44</accession>
<dbReference type="PROSITE" id="PS50048">
    <property type="entry name" value="ZN2_CY6_FUNGAL_2"/>
    <property type="match status" value="1"/>
</dbReference>
<feature type="region of interest" description="Disordered" evidence="6">
    <location>
        <begin position="84"/>
        <end position="129"/>
    </location>
</feature>
<keyword evidence="2" id="KW-0805">Transcription regulation</keyword>
<evidence type="ECO:0000256" key="1">
    <source>
        <dbReference type="ARBA" id="ARBA00004123"/>
    </source>
</evidence>
<dbReference type="CDD" id="cd12148">
    <property type="entry name" value="fungal_TF_MHR"/>
    <property type="match status" value="1"/>
</dbReference>
<organism evidence="8 9">
    <name type="scientific">Pichia kluyveri</name>
    <name type="common">Yeast</name>
    <dbReference type="NCBI Taxonomy" id="36015"/>
    <lineage>
        <taxon>Eukaryota</taxon>
        <taxon>Fungi</taxon>
        <taxon>Dikarya</taxon>
        <taxon>Ascomycota</taxon>
        <taxon>Saccharomycotina</taxon>
        <taxon>Pichiomycetes</taxon>
        <taxon>Pichiales</taxon>
        <taxon>Pichiaceae</taxon>
        <taxon>Pichia</taxon>
    </lineage>
</organism>
<sequence>MTKNDITDNTNNNTNTNNKKRSKACLNCRKAKVKCLKSSTSELNLTTTPCNRCVLHGLECVYEYKVKTYTSAFKKRQLDETLPSSNSIITPSLPAPLKSDSLSQPIEQSQSQSQLQPQLQPQSSKWKSSIEQRLDGLGDQLVSLIDKINSTTNTNDSQLSVKKSKINDLGQSLLKLSSNINENTNTKSSSNIDISSISNPNPNLNNTDSTSTSKTSTDYQKDPSFPSYKNAKQLFVFFNQKISPQLFGFDISKYSFDLIWNSCPLLVVTISCIASIHHPNLNHLSSSLELLIYKISNKLLYSYPNNHLQAFNTIIALVLCGFWFKNNQLFTGLALQIANSFNLLKSNKFKNISKFDRLKLWYLLYILDSQQSLVFNTNTLFNNDDSTILNSKKLLSLKEKEQIEEKEIDESNDIPLPMDIRLLSQLEYHHAINAAFSGNGWDLLSPNKFGLPFKTNLQLDKWMVQWTILLNPFKNIPIWSSKSTLIYYNFAKMYINSFSIRNFDNLNNLPSLNDLSNEESDDALENEIGNDENKTANHIDNKDNKDNEEEDDDEEEEEGEDYDEDHSSSNDEDDIATLSPQQSHRVALSAAETILNLVVNDHDILNNLKYVPVHIHIMLYYAALLILKHNTNIGTSNQNESVFTESIKFINLVKKLKVSILNNKPIDKHFSLNLINQLDNLIIDKINSLKPVFNSTSQLQILTNIQNTNNHDLHQSDGSDDGKQRISAWPGVDASHPFKKVD</sequence>
<dbReference type="GO" id="GO:0000976">
    <property type="term" value="F:transcription cis-regulatory region binding"/>
    <property type="evidence" value="ECO:0007669"/>
    <property type="project" value="TreeGrafter"/>
</dbReference>
<feature type="region of interest" description="Disordered" evidence="6">
    <location>
        <begin position="710"/>
        <end position="742"/>
    </location>
</feature>
<dbReference type="PANTHER" id="PTHR31845:SF19">
    <property type="entry name" value="TRANSCRIPTION FACTOR DOMAIN-CONTAINING PROTEIN"/>
    <property type="match status" value="1"/>
</dbReference>
<evidence type="ECO:0000259" key="7">
    <source>
        <dbReference type="PROSITE" id="PS50048"/>
    </source>
</evidence>
<evidence type="ECO:0000313" key="9">
    <source>
        <dbReference type="Proteomes" id="UP001378960"/>
    </source>
</evidence>
<name>A0AAV5QX44_PICKL</name>
<feature type="compositionally biased region" description="Basic and acidic residues" evidence="6">
    <location>
        <begin position="531"/>
        <end position="545"/>
    </location>
</feature>
<dbReference type="CDD" id="cd00067">
    <property type="entry name" value="GAL4"/>
    <property type="match status" value="1"/>
</dbReference>
<evidence type="ECO:0000256" key="2">
    <source>
        <dbReference type="ARBA" id="ARBA00023015"/>
    </source>
</evidence>
<dbReference type="Gene3D" id="4.10.240.10">
    <property type="entry name" value="Zn(2)-C6 fungal-type DNA-binding domain"/>
    <property type="match status" value="1"/>
</dbReference>
<feature type="compositionally biased region" description="Low complexity" evidence="6">
    <location>
        <begin position="1"/>
        <end position="17"/>
    </location>
</feature>
<evidence type="ECO:0000256" key="5">
    <source>
        <dbReference type="ARBA" id="ARBA00023242"/>
    </source>
</evidence>
<evidence type="ECO:0000256" key="3">
    <source>
        <dbReference type="ARBA" id="ARBA00023125"/>
    </source>
</evidence>
<dbReference type="InterPro" id="IPR036864">
    <property type="entry name" value="Zn2-C6_fun-type_DNA-bd_sf"/>
</dbReference>
<dbReference type="SUPFAM" id="SSF57701">
    <property type="entry name" value="Zn2/Cys6 DNA-binding domain"/>
    <property type="match status" value="1"/>
</dbReference>
<evidence type="ECO:0000256" key="4">
    <source>
        <dbReference type="ARBA" id="ARBA00023163"/>
    </source>
</evidence>
<gene>
    <name evidence="8" type="ORF">DAPK24_000800</name>
</gene>
<keyword evidence="4" id="KW-0804">Transcription</keyword>
<dbReference type="InterPro" id="IPR051089">
    <property type="entry name" value="prtT"/>
</dbReference>
<dbReference type="Proteomes" id="UP001378960">
    <property type="component" value="Unassembled WGS sequence"/>
</dbReference>
<comment type="subcellular location">
    <subcellularLocation>
        <location evidence="1">Nucleus</location>
    </subcellularLocation>
</comment>
<dbReference type="PANTHER" id="PTHR31845">
    <property type="entry name" value="FINGER DOMAIN PROTEIN, PUTATIVE-RELATED"/>
    <property type="match status" value="1"/>
</dbReference>
<keyword evidence="5" id="KW-0539">Nucleus</keyword>
<keyword evidence="3" id="KW-0238">DNA-binding</keyword>
<feature type="region of interest" description="Disordered" evidence="6">
    <location>
        <begin position="1"/>
        <end position="20"/>
    </location>
</feature>
<keyword evidence="9" id="KW-1185">Reference proteome</keyword>
<feature type="compositionally biased region" description="Acidic residues" evidence="6">
    <location>
        <begin position="517"/>
        <end position="530"/>
    </location>
</feature>
<dbReference type="AlphaFoldDB" id="A0AAV5QX44"/>
<reference evidence="8 9" key="1">
    <citation type="journal article" date="2023" name="Elife">
        <title>Identification of key yeast species and microbe-microbe interactions impacting larval growth of Drosophila in the wild.</title>
        <authorList>
            <person name="Mure A."/>
            <person name="Sugiura Y."/>
            <person name="Maeda R."/>
            <person name="Honda K."/>
            <person name="Sakurai N."/>
            <person name="Takahashi Y."/>
            <person name="Watada M."/>
            <person name="Katoh T."/>
            <person name="Gotoh A."/>
            <person name="Gotoh Y."/>
            <person name="Taniguchi I."/>
            <person name="Nakamura K."/>
            <person name="Hayashi T."/>
            <person name="Katayama T."/>
            <person name="Uemura T."/>
            <person name="Hattori Y."/>
        </authorList>
    </citation>
    <scope>NUCLEOTIDE SEQUENCE [LARGE SCALE GENOMIC DNA]</scope>
    <source>
        <strain evidence="8 9">PK-24</strain>
    </source>
</reference>
<dbReference type="GO" id="GO:0000981">
    <property type="term" value="F:DNA-binding transcription factor activity, RNA polymerase II-specific"/>
    <property type="evidence" value="ECO:0007669"/>
    <property type="project" value="InterPro"/>
</dbReference>
<dbReference type="GO" id="GO:0008270">
    <property type="term" value="F:zinc ion binding"/>
    <property type="evidence" value="ECO:0007669"/>
    <property type="project" value="InterPro"/>
</dbReference>
<feature type="compositionally biased region" description="Basic and acidic residues" evidence="6">
    <location>
        <begin position="711"/>
        <end position="724"/>
    </location>
</feature>
<feature type="compositionally biased region" description="Low complexity" evidence="6">
    <location>
        <begin position="185"/>
        <end position="218"/>
    </location>
</feature>
<proteinExistence type="predicted"/>
<feature type="region of interest" description="Disordered" evidence="6">
    <location>
        <begin position="517"/>
        <end position="582"/>
    </location>
</feature>
<dbReference type="EMBL" id="BTGB01000001">
    <property type="protein sequence ID" value="GMM43505.1"/>
    <property type="molecule type" value="Genomic_DNA"/>
</dbReference>
<feature type="region of interest" description="Disordered" evidence="6">
    <location>
        <begin position="185"/>
        <end position="222"/>
    </location>
</feature>
<feature type="domain" description="Zn(2)-C6 fungal-type" evidence="7">
    <location>
        <begin position="24"/>
        <end position="62"/>
    </location>
</feature>
<evidence type="ECO:0000313" key="8">
    <source>
        <dbReference type="EMBL" id="GMM43505.1"/>
    </source>
</evidence>